<comment type="caution">
    <text evidence="2">The sequence shown here is derived from an EMBL/GenBank/DDBJ whole genome shotgun (WGS) entry which is preliminary data.</text>
</comment>
<evidence type="ECO:0000313" key="3">
    <source>
        <dbReference type="Proteomes" id="UP001596442"/>
    </source>
</evidence>
<evidence type="ECO:0000256" key="1">
    <source>
        <dbReference type="SAM" id="MobiDB-lite"/>
    </source>
</evidence>
<gene>
    <name evidence="2" type="ORF">ACFQEU_01040</name>
</gene>
<reference evidence="2 3" key="1">
    <citation type="journal article" date="2019" name="Int. J. Syst. Evol. Microbiol.">
        <title>The Global Catalogue of Microorganisms (GCM) 10K type strain sequencing project: providing services to taxonomists for standard genome sequencing and annotation.</title>
        <authorList>
            <consortium name="The Broad Institute Genomics Platform"/>
            <consortium name="The Broad Institute Genome Sequencing Center for Infectious Disease"/>
            <person name="Wu L."/>
            <person name="Ma J."/>
        </authorList>
    </citation>
    <scope>NUCLEOTIDE SEQUENCE [LARGE SCALE GENOMIC DNA]</scope>
    <source>
        <strain evidence="2 3">CGMCC 1.3239</strain>
    </source>
</reference>
<name>A0ABD5S6B6_9EURY</name>
<dbReference type="Proteomes" id="UP001596442">
    <property type="component" value="Unassembled WGS sequence"/>
</dbReference>
<evidence type="ECO:0000313" key="2">
    <source>
        <dbReference type="EMBL" id="MFC6752062.1"/>
    </source>
</evidence>
<dbReference type="AlphaFoldDB" id="A0ABD5S6B6"/>
<dbReference type="EMBL" id="JBHSWW010000005">
    <property type="protein sequence ID" value="MFC6752062.1"/>
    <property type="molecule type" value="Genomic_DNA"/>
</dbReference>
<accession>A0ABD5S6B6</accession>
<dbReference type="RefSeq" id="WP_379778350.1">
    <property type="nucleotide sequence ID" value="NZ_JBHSWW010000005.1"/>
</dbReference>
<sequence length="248" mass="27009">MKSTSAFLGVLGLGGTVSAAKGDNSSGQPDDDNVRSGSWQPDEDDIKLASNTPGTTQTIDVDYNDLTYIDSLSAGGPIDSDPGGIPLGYADHFLHFYRGDEKDDNGNYLYYLAFWSSGDPEGSAPAVRELSHEVELADNDWNITQWDPDKTYDTNCSDVDLEIGASYNGAYMSMSQTVEVCKGTLEPLSGIDLQNFGFEFHGGFRGAGDGERRYAKGVAMFRAPDLLDENDLQYDIDWSPYAEFVISP</sequence>
<keyword evidence="3" id="KW-1185">Reference proteome</keyword>
<protein>
    <submittedName>
        <fullName evidence="2">Uncharacterized protein</fullName>
    </submittedName>
</protein>
<proteinExistence type="predicted"/>
<feature type="region of interest" description="Disordered" evidence="1">
    <location>
        <begin position="18"/>
        <end position="54"/>
    </location>
</feature>
<organism evidence="2 3">
    <name type="scientific">Halorubrum tibetense</name>
    <dbReference type="NCBI Taxonomy" id="175631"/>
    <lineage>
        <taxon>Archaea</taxon>
        <taxon>Methanobacteriati</taxon>
        <taxon>Methanobacteriota</taxon>
        <taxon>Stenosarchaea group</taxon>
        <taxon>Halobacteria</taxon>
        <taxon>Halobacteriales</taxon>
        <taxon>Haloferacaceae</taxon>
        <taxon>Halorubrum</taxon>
    </lineage>
</organism>